<dbReference type="eggNOG" id="COG3195">
    <property type="taxonomic scope" value="Bacteria"/>
</dbReference>
<evidence type="ECO:0000256" key="3">
    <source>
        <dbReference type="ARBA" id="ARBA00012257"/>
    </source>
</evidence>
<dbReference type="GO" id="GO:0051997">
    <property type="term" value="F:2-oxo-4-hydroxy-4-carboxy-5-ureidoimidazoline decarboxylase activity"/>
    <property type="evidence" value="ECO:0007669"/>
    <property type="project" value="UniProtKB-EC"/>
</dbReference>
<sequence length="170" mass="19042">MKTVRFSEFNAAPIDDAKTVLHACVHIPSWTQTLSQQRPYSSRDELLSTAANQAERWTWQDIEAALATHPRIGEKKAKQALTEREAAFSDAEQSGVKQDETTQRALFEGNMAYEEKFGFIFLIKAAGLSSDQMLSALNQRLSHDIDTEKQIVHEQLAAIALLRLSQGIEP</sequence>
<dbReference type="SUPFAM" id="SSF158694">
    <property type="entry name" value="UraD-Like"/>
    <property type="match status" value="1"/>
</dbReference>
<keyword evidence="6" id="KW-0456">Lyase</keyword>
<gene>
    <name evidence="7" type="ORF">BEN76_12450</name>
</gene>
<dbReference type="InterPro" id="IPR017595">
    <property type="entry name" value="OHCU_decarboxylase-2"/>
</dbReference>
<evidence type="ECO:0000256" key="5">
    <source>
        <dbReference type="ARBA" id="ARBA00022793"/>
    </source>
</evidence>
<dbReference type="PANTHER" id="PTHR43466:SF1">
    <property type="entry name" value="2-OXO-4-HYDROXY-4-CARBOXY-5-UREIDOIMIDAZOLINE DECARBOXYLASE-RELATED"/>
    <property type="match status" value="1"/>
</dbReference>
<evidence type="ECO:0000256" key="2">
    <source>
        <dbReference type="ARBA" id="ARBA00004754"/>
    </source>
</evidence>
<reference evidence="7 8" key="1">
    <citation type="submission" date="2016-08" db="EMBL/GenBank/DDBJ databases">
        <title>Complete genome sequence of Acinetobacter baylyi strain GFJ2.</title>
        <authorList>
            <person name="Tabata M."/>
            <person name="Kuboki S."/>
            <person name="Gibu N."/>
            <person name="Kinouchi Y."/>
            <person name="Vangnai A."/>
            <person name="Kasai D."/>
            <person name="Fukuda M."/>
        </authorList>
    </citation>
    <scope>NUCLEOTIDE SEQUENCE [LARGE SCALE GENOMIC DNA]</scope>
    <source>
        <strain evidence="7 8">GFJ2</strain>
    </source>
</reference>
<dbReference type="NCBIfam" id="TIGR03180">
    <property type="entry name" value="UraD_2"/>
    <property type="match status" value="1"/>
</dbReference>
<comment type="catalytic activity">
    <reaction evidence="1">
        <text>5-hydroxy-2-oxo-4-ureido-2,5-dihydro-1H-imidazole-5-carboxylate + H(+) = (S)-allantoin + CO2</text>
        <dbReference type="Rhea" id="RHEA:26301"/>
        <dbReference type="ChEBI" id="CHEBI:15378"/>
        <dbReference type="ChEBI" id="CHEBI:15678"/>
        <dbReference type="ChEBI" id="CHEBI:16526"/>
        <dbReference type="ChEBI" id="CHEBI:58639"/>
        <dbReference type="EC" id="4.1.1.97"/>
    </reaction>
</comment>
<dbReference type="EMBL" id="CP016896">
    <property type="protein sequence ID" value="APV36777.1"/>
    <property type="molecule type" value="Genomic_DNA"/>
</dbReference>
<dbReference type="GO" id="GO:0019628">
    <property type="term" value="P:urate catabolic process"/>
    <property type="evidence" value="ECO:0007669"/>
    <property type="project" value="TreeGrafter"/>
</dbReference>
<evidence type="ECO:0000313" key="8">
    <source>
        <dbReference type="Proteomes" id="UP000185674"/>
    </source>
</evidence>
<dbReference type="STRING" id="487316.BEN76_12450"/>
<dbReference type="PANTHER" id="PTHR43466">
    <property type="entry name" value="2-OXO-4-HYDROXY-4-CARBOXY-5-UREIDOIMIDAZOLINE DECARBOXYLASE-RELATED"/>
    <property type="match status" value="1"/>
</dbReference>
<evidence type="ECO:0000256" key="4">
    <source>
        <dbReference type="ARBA" id="ARBA00022631"/>
    </source>
</evidence>
<evidence type="ECO:0000313" key="7">
    <source>
        <dbReference type="EMBL" id="APV36777.1"/>
    </source>
</evidence>
<dbReference type="Gene3D" id="1.10.3330.10">
    <property type="entry name" value="Oxo-4-hydroxy-4-carboxy-5-ureidoimidazoline decarboxylase"/>
    <property type="match status" value="1"/>
</dbReference>
<protein>
    <recommendedName>
        <fullName evidence="3">2-oxo-4-hydroxy-4-carboxy-5-ureidoimidazoline decarboxylase</fullName>
        <ecNumber evidence="3">4.1.1.97</ecNumber>
    </recommendedName>
</protein>
<proteinExistence type="predicted"/>
<evidence type="ECO:0000256" key="1">
    <source>
        <dbReference type="ARBA" id="ARBA00001163"/>
    </source>
</evidence>
<dbReference type="KEGG" id="asol:BEN76_12450"/>
<comment type="pathway">
    <text evidence="2">Purine metabolism; urate degradation; (S)-allantoin from urate: step 3/3.</text>
</comment>
<keyword evidence="4" id="KW-0659">Purine metabolism</keyword>
<dbReference type="Pfam" id="PF09349">
    <property type="entry name" value="OHCU_decarbox"/>
    <property type="match status" value="1"/>
</dbReference>
<accession>A0A1P8EKN9</accession>
<dbReference type="InterPro" id="IPR018020">
    <property type="entry name" value="OHCU_decarboxylase"/>
</dbReference>
<dbReference type="EC" id="4.1.1.97" evidence="3"/>
<dbReference type="NCBIfam" id="NF010372">
    <property type="entry name" value="PRK13798.1"/>
    <property type="match status" value="1"/>
</dbReference>
<dbReference type="Proteomes" id="UP000185674">
    <property type="component" value="Chromosome"/>
</dbReference>
<dbReference type="InterPro" id="IPR036778">
    <property type="entry name" value="OHCU_decarboxylase_sf"/>
</dbReference>
<keyword evidence="5" id="KW-0210">Decarboxylase</keyword>
<dbReference type="GO" id="GO:0006144">
    <property type="term" value="P:purine nucleobase metabolic process"/>
    <property type="evidence" value="ECO:0007669"/>
    <property type="project" value="UniProtKB-KW"/>
</dbReference>
<organism evidence="7 8">
    <name type="scientific">Acinetobacter soli</name>
    <dbReference type="NCBI Taxonomy" id="487316"/>
    <lineage>
        <taxon>Bacteria</taxon>
        <taxon>Pseudomonadati</taxon>
        <taxon>Pseudomonadota</taxon>
        <taxon>Gammaproteobacteria</taxon>
        <taxon>Moraxellales</taxon>
        <taxon>Moraxellaceae</taxon>
        <taxon>Acinetobacter</taxon>
    </lineage>
</organism>
<name>A0A1P8EKN9_9GAMM</name>
<dbReference type="AlphaFoldDB" id="A0A1P8EKN9"/>
<evidence type="ECO:0000256" key="6">
    <source>
        <dbReference type="ARBA" id="ARBA00023239"/>
    </source>
</evidence>